<reference evidence="2" key="1">
    <citation type="submission" date="2022-10" db="EMBL/GenBank/DDBJ databases">
        <title>Determination and structural analysis of whole genome sequence of Sarocladium strictum F4-1.</title>
        <authorList>
            <person name="Hu L."/>
            <person name="Jiang Y."/>
        </authorList>
    </citation>
    <scope>NUCLEOTIDE SEQUENCE</scope>
    <source>
        <strain evidence="2">F4-1</strain>
    </source>
</reference>
<protein>
    <recommendedName>
        <fullName evidence="4">Beta-glucosidase</fullName>
    </recommendedName>
</protein>
<dbReference type="Pfam" id="PF00232">
    <property type="entry name" value="Glyco_hydro_1"/>
    <property type="match status" value="1"/>
</dbReference>
<evidence type="ECO:0008006" key="4">
    <source>
        <dbReference type="Google" id="ProtNLM"/>
    </source>
</evidence>
<dbReference type="GO" id="GO:0005975">
    <property type="term" value="P:carbohydrate metabolic process"/>
    <property type="evidence" value="ECO:0007669"/>
    <property type="project" value="InterPro"/>
</dbReference>
<keyword evidence="3" id="KW-1185">Reference proteome</keyword>
<evidence type="ECO:0000313" key="3">
    <source>
        <dbReference type="Proteomes" id="UP001175261"/>
    </source>
</evidence>
<dbReference type="SUPFAM" id="SSF51445">
    <property type="entry name" value="(Trans)glycosidases"/>
    <property type="match status" value="1"/>
</dbReference>
<dbReference type="Gene3D" id="3.20.20.80">
    <property type="entry name" value="Glycosidases"/>
    <property type="match status" value="1"/>
</dbReference>
<evidence type="ECO:0000256" key="1">
    <source>
        <dbReference type="RuleBase" id="RU003690"/>
    </source>
</evidence>
<dbReference type="AlphaFoldDB" id="A0AA39GTT9"/>
<dbReference type="EMBL" id="JAPDFR010000001">
    <property type="protein sequence ID" value="KAK0391962.1"/>
    <property type="molecule type" value="Genomic_DNA"/>
</dbReference>
<proteinExistence type="inferred from homology"/>
<dbReference type="GO" id="GO:0008422">
    <property type="term" value="F:beta-glucosidase activity"/>
    <property type="evidence" value="ECO:0007669"/>
    <property type="project" value="TreeGrafter"/>
</dbReference>
<dbReference type="InterPro" id="IPR017853">
    <property type="entry name" value="GH"/>
</dbReference>
<dbReference type="PANTHER" id="PTHR10353:SF53">
    <property type="entry name" value="BETA-1,4-GLUCOSIDASE (EUROFUNG)"/>
    <property type="match status" value="1"/>
</dbReference>
<sequence>MTDGGLWTKKFPDQYLTAGRDDHALLSCTRSLSSCLPALWLCDISTAPIMFSSAVLQIALVVLVTGQQIYVPAEGPAARPACKHGCHQGEPSFKFGQFAYTMSTTVRTATPVPSPTATPTYAPPPEQATSLLTSPSYTTWGKWNPTATTKATDTNDPYGEAAWTALWEHADPPDFTDYTSVYSTTVSPTPIPSSELVLPPDNYFGPTDCYNFPEGFSFGVASSACQVEGATADHGKAPTLQDILVRDERPKDYVTNEVYYYYKQDIARLAAMGVKRFSFSLAWSRILPFALPGTPVNQAAIDHYNDVINFILEQGMIPDVTLLHFDTPLQFFGDNLTQAAEPPEIGYVNGGWANETFVDAFVNYAQVAMTHFADRVPVWFTFNEPLLYSSNGRSVYNVLQSHARVAHWYREELKATGQLAVRLNNNFGVPRDPHSEADVRAADNFNSFQLGPFANPIYLGEDYPESYKQTIHDHVPLTADDLAYMNGTADFIGVNPYTATVVTPPAPGDAGSILDCAHNTTSPFRPYCVNQTTVDIHGWDIGYRSQTYVYITPTYLRSYLNYVYDKWRHPIKITEFGFPVWDEASKPLPDQLHDLPRSIYLLSYLSEILKAVWEDGVEVTGAYLWSYADNWEFGDYDAHFGVQTVNRTTQERNFKKSFFDAVDFVKARGVQ</sequence>
<dbReference type="PRINTS" id="PR00131">
    <property type="entry name" value="GLHYDRLASE1"/>
</dbReference>
<organism evidence="2 3">
    <name type="scientific">Sarocladium strictum</name>
    <name type="common">Black bundle disease fungus</name>
    <name type="synonym">Acremonium strictum</name>
    <dbReference type="NCBI Taxonomy" id="5046"/>
    <lineage>
        <taxon>Eukaryota</taxon>
        <taxon>Fungi</taxon>
        <taxon>Dikarya</taxon>
        <taxon>Ascomycota</taxon>
        <taxon>Pezizomycotina</taxon>
        <taxon>Sordariomycetes</taxon>
        <taxon>Hypocreomycetidae</taxon>
        <taxon>Hypocreales</taxon>
        <taxon>Sarocladiaceae</taxon>
        <taxon>Sarocladium</taxon>
    </lineage>
</organism>
<accession>A0AA39GTT9</accession>
<comment type="caution">
    <text evidence="2">The sequence shown here is derived from an EMBL/GenBank/DDBJ whole genome shotgun (WGS) entry which is preliminary data.</text>
</comment>
<dbReference type="InterPro" id="IPR001360">
    <property type="entry name" value="Glyco_hydro_1"/>
</dbReference>
<comment type="similarity">
    <text evidence="1">Belongs to the glycosyl hydrolase 1 family.</text>
</comment>
<dbReference type="PANTHER" id="PTHR10353">
    <property type="entry name" value="GLYCOSYL HYDROLASE"/>
    <property type="match status" value="1"/>
</dbReference>
<gene>
    <name evidence="2" type="ORF">NLU13_1460</name>
</gene>
<evidence type="ECO:0000313" key="2">
    <source>
        <dbReference type="EMBL" id="KAK0391962.1"/>
    </source>
</evidence>
<name>A0AA39GTT9_SARSR</name>
<dbReference type="Proteomes" id="UP001175261">
    <property type="component" value="Unassembled WGS sequence"/>
</dbReference>